<gene>
    <name evidence="1" type="ORF">HaLaN_32985</name>
</gene>
<protein>
    <submittedName>
        <fullName evidence="1">Uncharacterized protein</fullName>
    </submittedName>
</protein>
<dbReference type="Proteomes" id="UP000485058">
    <property type="component" value="Unassembled WGS sequence"/>
</dbReference>
<dbReference type="GO" id="GO:0010027">
    <property type="term" value="P:thylakoid membrane organization"/>
    <property type="evidence" value="ECO:0007669"/>
    <property type="project" value="TreeGrafter"/>
</dbReference>
<dbReference type="EMBL" id="BLLF01009013">
    <property type="protein sequence ID" value="GFH33589.1"/>
    <property type="molecule type" value="Genomic_DNA"/>
</dbReference>
<feature type="non-terminal residue" evidence="1">
    <location>
        <position position="1"/>
    </location>
</feature>
<dbReference type="PANTHER" id="PTHR43681:SF1">
    <property type="entry name" value="SARCALUMENIN"/>
    <property type="match status" value="1"/>
</dbReference>
<name>A0A6A0AL24_HAELA</name>
<keyword evidence="2" id="KW-1185">Reference proteome</keyword>
<dbReference type="InterPro" id="IPR051943">
    <property type="entry name" value="TRAFAC_Dynamin-like_GTPase"/>
</dbReference>
<organism evidence="1 2">
    <name type="scientific">Haematococcus lacustris</name>
    <name type="common">Green alga</name>
    <name type="synonym">Haematococcus pluvialis</name>
    <dbReference type="NCBI Taxonomy" id="44745"/>
    <lineage>
        <taxon>Eukaryota</taxon>
        <taxon>Viridiplantae</taxon>
        <taxon>Chlorophyta</taxon>
        <taxon>core chlorophytes</taxon>
        <taxon>Chlorophyceae</taxon>
        <taxon>CS clade</taxon>
        <taxon>Chlamydomonadales</taxon>
        <taxon>Haematococcaceae</taxon>
        <taxon>Haematococcus</taxon>
    </lineage>
</organism>
<evidence type="ECO:0000313" key="1">
    <source>
        <dbReference type="EMBL" id="GFH33589.1"/>
    </source>
</evidence>
<proteinExistence type="predicted"/>
<sequence length="101" mass="10424">GFSLFERTIYSFLIGGQAAFGGLEAEGVSGRVGAGEGVRLKLETPLGVADALLGAAGQQLASDLSTAQSELAAVQAVEQQLVRFKADMEKDAAAQRDALLK</sequence>
<evidence type="ECO:0000313" key="2">
    <source>
        <dbReference type="Proteomes" id="UP000485058"/>
    </source>
</evidence>
<feature type="non-terminal residue" evidence="1">
    <location>
        <position position="101"/>
    </location>
</feature>
<accession>A0A6A0AL24</accession>
<dbReference type="PANTHER" id="PTHR43681">
    <property type="entry name" value="TRANSMEMBRANE GTPASE FZO"/>
    <property type="match status" value="1"/>
</dbReference>
<dbReference type="GO" id="GO:0031969">
    <property type="term" value="C:chloroplast membrane"/>
    <property type="evidence" value="ECO:0007669"/>
    <property type="project" value="TreeGrafter"/>
</dbReference>
<dbReference type="AlphaFoldDB" id="A0A6A0AL24"/>
<comment type="caution">
    <text evidence="1">The sequence shown here is derived from an EMBL/GenBank/DDBJ whole genome shotgun (WGS) entry which is preliminary data.</text>
</comment>
<reference evidence="1 2" key="1">
    <citation type="submission" date="2020-02" db="EMBL/GenBank/DDBJ databases">
        <title>Draft genome sequence of Haematococcus lacustris strain NIES-144.</title>
        <authorList>
            <person name="Morimoto D."/>
            <person name="Nakagawa S."/>
            <person name="Yoshida T."/>
            <person name="Sawayama S."/>
        </authorList>
    </citation>
    <scope>NUCLEOTIDE SEQUENCE [LARGE SCALE GENOMIC DNA]</scope>
    <source>
        <strain evidence="1 2">NIES-144</strain>
    </source>
</reference>